<dbReference type="PANTHER" id="PTHR10165:SF84">
    <property type="entry name" value="PHOSPHATIDIC ACID PHOSPHATASE BETA"/>
    <property type="match status" value="1"/>
</dbReference>
<dbReference type="Proteomes" id="UP000887578">
    <property type="component" value="Unplaced"/>
</dbReference>
<keyword evidence="3 6" id="KW-0812">Transmembrane</keyword>
<dbReference type="GO" id="GO:0046839">
    <property type="term" value="P:phospholipid dephosphorylation"/>
    <property type="evidence" value="ECO:0007669"/>
    <property type="project" value="TreeGrafter"/>
</dbReference>
<reference evidence="9" key="1">
    <citation type="submission" date="2022-11" db="UniProtKB">
        <authorList>
            <consortium name="WormBaseParasite"/>
        </authorList>
    </citation>
    <scope>IDENTIFICATION</scope>
</reference>
<feature type="transmembrane region" description="Helical" evidence="6">
    <location>
        <begin position="121"/>
        <end position="144"/>
    </location>
</feature>
<comment type="subcellular location">
    <subcellularLocation>
        <location evidence="1">Membrane</location>
        <topology evidence="1">Multi-pass membrane protein</topology>
    </subcellularLocation>
</comment>
<proteinExistence type="inferred from homology"/>
<evidence type="ECO:0000259" key="7">
    <source>
        <dbReference type="SMART" id="SM00014"/>
    </source>
</evidence>
<organism evidence="8 9">
    <name type="scientific">Panagrolaimus davidi</name>
    <dbReference type="NCBI Taxonomy" id="227884"/>
    <lineage>
        <taxon>Eukaryota</taxon>
        <taxon>Metazoa</taxon>
        <taxon>Ecdysozoa</taxon>
        <taxon>Nematoda</taxon>
        <taxon>Chromadorea</taxon>
        <taxon>Rhabditida</taxon>
        <taxon>Tylenchina</taxon>
        <taxon>Panagrolaimomorpha</taxon>
        <taxon>Panagrolaimoidea</taxon>
        <taxon>Panagrolaimidae</taxon>
        <taxon>Panagrolaimus</taxon>
    </lineage>
</organism>
<evidence type="ECO:0000313" key="8">
    <source>
        <dbReference type="Proteomes" id="UP000887578"/>
    </source>
</evidence>
<name>A0A914PGH9_9BILA</name>
<keyword evidence="4 6" id="KW-1133">Transmembrane helix</keyword>
<dbReference type="GO" id="GO:0008195">
    <property type="term" value="F:phosphatidate phosphatase activity"/>
    <property type="evidence" value="ECO:0007669"/>
    <property type="project" value="TreeGrafter"/>
</dbReference>
<feature type="transmembrane region" description="Helical" evidence="6">
    <location>
        <begin position="88"/>
        <end position="109"/>
    </location>
</feature>
<evidence type="ECO:0000256" key="2">
    <source>
        <dbReference type="ARBA" id="ARBA00008816"/>
    </source>
</evidence>
<evidence type="ECO:0000256" key="4">
    <source>
        <dbReference type="ARBA" id="ARBA00022989"/>
    </source>
</evidence>
<feature type="transmembrane region" description="Helical" evidence="6">
    <location>
        <begin position="225"/>
        <end position="246"/>
    </location>
</feature>
<feature type="transmembrane region" description="Helical" evidence="6">
    <location>
        <begin position="195"/>
        <end position="213"/>
    </location>
</feature>
<protein>
    <submittedName>
        <fullName evidence="9">Phosphatidic acid phosphatase type 2/haloperoxidase domain-containing protein</fullName>
    </submittedName>
</protein>
<evidence type="ECO:0000313" key="9">
    <source>
        <dbReference type="WBParaSite" id="PDA_v2.g13875.t1"/>
    </source>
</evidence>
<dbReference type="WBParaSite" id="PDA_v2.g13875.t1">
    <property type="protein sequence ID" value="PDA_v2.g13875.t1"/>
    <property type="gene ID" value="PDA_v2.g13875"/>
</dbReference>
<accession>A0A914PGH9</accession>
<dbReference type="SUPFAM" id="SSF48317">
    <property type="entry name" value="Acid phosphatase/Vanadium-dependent haloperoxidase"/>
    <property type="match status" value="1"/>
</dbReference>
<feature type="domain" description="Phosphatidic acid phosphatase type 2/haloperoxidase" evidence="7">
    <location>
        <begin position="124"/>
        <end position="271"/>
    </location>
</feature>
<dbReference type="SMART" id="SM00014">
    <property type="entry name" value="acidPPc"/>
    <property type="match status" value="1"/>
</dbReference>
<dbReference type="Gene3D" id="1.20.144.10">
    <property type="entry name" value="Phosphatidic acid phosphatase type 2/haloperoxidase"/>
    <property type="match status" value="1"/>
</dbReference>
<evidence type="ECO:0000256" key="1">
    <source>
        <dbReference type="ARBA" id="ARBA00004141"/>
    </source>
</evidence>
<evidence type="ECO:0000256" key="5">
    <source>
        <dbReference type="ARBA" id="ARBA00023136"/>
    </source>
</evidence>
<dbReference type="InterPro" id="IPR000326">
    <property type="entry name" value="PAP2/HPO"/>
</dbReference>
<sequence length="340" mass="38504">MTSILPEASAQRSAQYKNNDSNLFINQRPTFKAWIKSIWLDVITLAITGAISHGIFMLQPLPERNFPITFRNGEIVYPQFAYPLRPNIVPIWLTTLLSFGVPAILILLCQIRIRSFWDVNNAILGLIYSLINASAFQVFIKWLIGGLRPHFLSVCKPDLSKVGEGIGFQNIMYTRDVCTGKESEIKEALESMPSGHSTAAFAGFVFLFLYLNAKLKLWSNYHPAYWKMLLIYAPLLCACLISASLTIDAFHHWYDCLAGACIGIINAFGAYRMTYMAIWDWRYNHIPLSRDGFNDQKAPPGYGNFGGFEKAVATRKADWGLDNNNVDLRVPERLFTEHCV</sequence>
<dbReference type="AlphaFoldDB" id="A0A914PGH9"/>
<dbReference type="PANTHER" id="PTHR10165">
    <property type="entry name" value="LIPID PHOSPHATE PHOSPHATASE"/>
    <property type="match status" value="1"/>
</dbReference>
<dbReference type="CDD" id="cd03390">
    <property type="entry name" value="PAP2_containing_1_like"/>
    <property type="match status" value="1"/>
</dbReference>
<dbReference type="GO" id="GO:0016020">
    <property type="term" value="C:membrane"/>
    <property type="evidence" value="ECO:0007669"/>
    <property type="project" value="UniProtKB-SubCell"/>
</dbReference>
<feature type="transmembrane region" description="Helical" evidence="6">
    <location>
        <begin position="38"/>
        <end position="58"/>
    </location>
</feature>
<feature type="transmembrane region" description="Helical" evidence="6">
    <location>
        <begin position="252"/>
        <end position="271"/>
    </location>
</feature>
<dbReference type="InterPro" id="IPR036938">
    <property type="entry name" value="PAP2/HPO_sf"/>
</dbReference>
<evidence type="ECO:0000256" key="6">
    <source>
        <dbReference type="SAM" id="Phobius"/>
    </source>
</evidence>
<dbReference type="Pfam" id="PF01569">
    <property type="entry name" value="PAP2"/>
    <property type="match status" value="1"/>
</dbReference>
<dbReference type="GO" id="GO:0006644">
    <property type="term" value="P:phospholipid metabolic process"/>
    <property type="evidence" value="ECO:0007669"/>
    <property type="project" value="InterPro"/>
</dbReference>
<keyword evidence="5 6" id="KW-0472">Membrane</keyword>
<dbReference type="InterPro" id="IPR043216">
    <property type="entry name" value="PAP-like"/>
</dbReference>
<comment type="similarity">
    <text evidence="2">Belongs to the PA-phosphatase related phosphoesterase family.</text>
</comment>
<evidence type="ECO:0000256" key="3">
    <source>
        <dbReference type="ARBA" id="ARBA00022692"/>
    </source>
</evidence>
<keyword evidence="8" id="KW-1185">Reference proteome</keyword>